<dbReference type="PANTHER" id="PTHR47926">
    <property type="entry name" value="PENTATRICOPEPTIDE REPEAT-CONTAINING PROTEIN"/>
    <property type="match status" value="1"/>
</dbReference>
<reference evidence="7" key="1">
    <citation type="submission" date="2025-08" db="UniProtKB">
        <authorList>
            <consortium name="RefSeq"/>
        </authorList>
    </citation>
    <scope>IDENTIFICATION</scope>
    <source>
        <tissue evidence="7">Young leaves</tissue>
    </source>
</reference>
<proteinExistence type="inferred from homology"/>
<dbReference type="FunFam" id="1.25.40.10:FF:000682">
    <property type="entry name" value="Pentatricopeptide repeat-containing protein At3g16610"/>
    <property type="match status" value="1"/>
</dbReference>
<evidence type="ECO:0000256" key="2">
    <source>
        <dbReference type="ARBA" id="ARBA00022737"/>
    </source>
</evidence>
<evidence type="ECO:0000256" key="3">
    <source>
        <dbReference type="ARBA" id="ARBA00061659"/>
    </source>
</evidence>
<feature type="repeat" description="PPR" evidence="4">
    <location>
        <begin position="311"/>
        <end position="346"/>
    </location>
</feature>
<dbReference type="InterPro" id="IPR032867">
    <property type="entry name" value="DYW_dom"/>
</dbReference>
<dbReference type="Pfam" id="PF20430">
    <property type="entry name" value="Eplus_motif"/>
    <property type="match status" value="1"/>
</dbReference>
<dbReference type="PROSITE" id="PS51375">
    <property type="entry name" value="PPR"/>
    <property type="match status" value="5"/>
</dbReference>
<keyword evidence="6" id="KW-1185">Reference proteome</keyword>
<feature type="repeat" description="PPR" evidence="4">
    <location>
        <begin position="413"/>
        <end position="447"/>
    </location>
</feature>
<dbReference type="NCBIfam" id="TIGR00756">
    <property type="entry name" value="PPR"/>
    <property type="match status" value="4"/>
</dbReference>
<dbReference type="AlphaFoldDB" id="A0A6J1GMH0"/>
<dbReference type="InterPro" id="IPR011990">
    <property type="entry name" value="TPR-like_helical_dom_sf"/>
</dbReference>
<evidence type="ECO:0000313" key="7">
    <source>
        <dbReference type="RefSeq" id="XP_022953113.1"/>
    </source>
</evidence>
<dbReference type="Pfam" id="PF20431">
    <property type="entry name" value="E_motif"/>
    <property type="match status" value="1"/>
</dbReference>
<evidence type="ECO:0000313" key="6">
    <source>
        <dbReference type="Proteomes" id="UP000504609"/>
    </source>
</evidence>
<dbReference type="InterPro" id="IPR046848">
    <property type="entry name" value="E_motif"/>
</dbReference>
<dbReference type="RefSeq" id="XP_022953113.1">
    <property type="nucleotide sequence ID" value="XM_023097345.1"/>
</dbReference>
<dbReference type="InterPro" id="IPR002885">
    <property type="entry name" value="PPR_rpt"/>
</dbReference>
<protein>
    <submittedName>
        <fullName evidence="7">Pentatricopeptide repeat-containing protein At3g11460, mitochondrial</fullName>
    </submittedName>
</protein>
<evidence type="ECO:0000259" key="5">
    <source>
        <dbReference type="Pfam" id="PF14432"/>
    </source>
</evidence>
<dbReference type="FunFam" id="1.25.40.10:FF:000073">
    <property type="entry name" value="Pentatricopeptide repeat-containing protein chloroplastic"/>
    <property type="match status" value="1"/>
</dbReference>
<dbReference type="PANTHER" id="PTHR47926:SF500">
    <property type="entry name" value="REPEAT-CONTAINING PROTEIN, PUTATIVE-RELATED"/>
    <property type="match status" value="1"/>
</dbReference>
<feature type="repeat" description="PPR" evidence="4">
    <location>
        <begin position="108"/>
        <end position="143"/>
    </location>
</feature>
<comment type="similarity">
    <text evidence="1">Belongs to the PPR family. PCMP-H subfamily.</text>
</comment>
<dbReference type="FunFam" id="1.25.40.10:FF:000031">
    <property type="entry name" value="Pentatricopeptide repeat-containing protein mitochondrial"/>
    <property type="match status" value="1"/>
</dbReference>
<accession>A0A6J1GMH0</accession>
<dbReference type="GO" id="GO:0008270">
    <property type="term" value="F:zinc ion binding"/>
    <property type="evidence" value="ECO:0007669"/>
    <property type="project" value="InterPro"/>
</dbReference>
<dbReference type="Proteomes" id="UP000504609">
    <property type="component" value="Unplaced"/>
</dbReference>
<dbReference type="Pfam" id="PF13041">
    <property type="entry name" value="PPR_2"/>
    <property type="match status" value="2"/>
</dbReference>
<gene>
    <name evidence="7" type="primary">LOC111455614</name>
</gene>
<dbReference type="GeneID" id="111455614"/>
<sequence length="720" mass="80371">MIAIATATLKPFILHNANICKKSLHTNTITNPKSALRFPLTSLQCGAILQSLTNTKSTAQGRKLHACMLTCGNLQNNTYLSSKLAAFYAACGRMIEAQVIFDGVALKNSFLWNFMIRGYASGGIIAYKALAMYRKMLRLGIVDNFTFPFVLKACGDLGLSEMGREIHTQVEVCGWDSDVYVNNSLLAMYLKFGNLDVARKVFDKMPDRDTTSWNTLISGYVRNNNAMEALMIFYLMGKAGLKADGTTLLALLSACVDLAAIKQGKEIHCYAIRNNYVSSNEFLMNSLIDMYSNCNSVAVARQLFEELKIKDTVSWNSIISCYQRSGDAFESLRLFCQMLIEETAAPDEITLVAVLGACEKITALQFGKSVHSYLTKTGIFLNSFLGTALIDMYAKCGELSCSHHIFCEMTQKNMVAWSAMIAAYGIHGRGKEAISVFNEMTANGISPDEGVLTSVLSACSHSGLVDEGKKIFNEMTIKYDIKPGPAHYLCLVDLLGRAGLLNEAYELVKRMEVEPSADIWAALLSACRLHRNIVLAEISAQNIFRTNPTRVSSYICLSNIYAAMKQWTAVEKVRTTMRNYGLKKPAGYSSIELDSQVHMFFVGDKSHQQTKDIYAKLKDISWRLKEKGHKPDTSSILYDVNEEQKEKMLWDHSERLAIAFALLNTPPGTKIRITKNLRVCADCHTVTKLISKLTDREIVMRDNHRFHHFIDGICSCGDFW</sequence>
<feature type="repeat" description="PPR" evidence="4">
    <location>
        <begin position="209"/>
        <end position="243"/>
    </location>
</feature>
<dbReference type="InterPro" id="IPR046960">
    <property type="entry name" value="PPR_At4g14850-like_plant"/>
</dbReference>
<evidence type="ECO:0000256" key="1">
    <source>
        <dbReference type="ARBA" id="ARBA00006643"/>
    </source>
</evidence>
<dbReference type="InterPro" id="IPR046849">
    <property type="entry name" value="E2_motif"/>
</dbReference>
<dbReference type="FunFam" id="1.25.40.10:FF:000280">
    <property type="entry name" value="Pentatricopeptide repeat-containing protein"/>
    <property type="match status" value="1"/>
</dbReference>
<dbReference type="Pfam" id="PF01535">
    <property type="entry name" value="PPR"/>
    <property type="match status" value="4"/>
</dbReference>
<dbReference type="GO" id="GO:0009451">
    <property type="term" value="P:RNA modification"/>
    <property type="evidence" value="ECO:0007669"/>
    <property type="project" value="InterPro"/>
</dbReference>
<feature type="repeat" description="PPR" evidence="4">
    <location>
        <begin position="178"/>
        <end position="208"/>
    </location>
</feature>
<dbReference type="Gene3D" id="1.25.40.10">
    <property type="entry name" value="Tetratricopeptide repeat domain"/>
    <property type="match status" value="4"/>
</dbReference>
<keyword evidence="2" id="KW-0677">Repeat</keyword>
<evidence type="ECO:0000256" key="4">
    <source>
        <dbReference type="PROSITE-ProRule" id="PRU00708"/>
    </source>
</evidence>
<name>A0A6J1GMH0_CUCMO</name>
<dbReference type="Pfam" id="PF14432">
    <property type="entry name" value="DYW_deaminase"/>
    <property type="match status" value="1"/>
</dbReference>
<organism evidence="6 7">
    <name type="scientific">Cucurbita moschata</name>
    <name type="common">Winter crookneck squash</name>
    <name type="synonym">Cucurbita pepo var. moschata</name>
    <dbReference type="NCBI Taxonomy" id="3662"/>
    <lineage>
        <taxon>Eukaryota</taxon>
        <taxon>Viridiplantae</taxon>
        <taxon>Streptophyta</taxon>
        <taxon>Embryophyta</taxon>
        <taxon>Tracheophyta</taxon>
        <taxon>Spermatophyta</taxon>
        <taxon>Magnoliopsida</taxon>
        <taxon>eudicotyledons</taxon>
        <taxon>Gunneridae</taxon>
        <taxon>Pentapetalae</taxon>
        <taxon>rosids</taxon>
        <taxon>fabids</taxon>
        <taxon>Cucurbitales</taxon>
        <taxon>Cucurbitaceae</taxon>
        <taxon>Cucurbiteae</taxon>
        <taxon>Cucurbita</taxon>
    </lineage>
</organism>
<dbReference type="GO" id="GO:0003723">
    <property type="term" value="F:RNA binding"/>
    <property type="evidence" value="ECO:0007669"/>
    <property type="project" value="InterPro"/>
</dbReference>
<feature type="domain" description="DYW" evidence="5">
    <location>
        <begin position="628"/>
        <end position="720"/>
    </location>
</feature>
<dbReference type="KEGG" id="cmos:111455614"/>
<comment type="similarity">
    <text evidence="3">Belongs to the PPR family. PCMP-E subfamily.</text>
</comment>